<dbReference type="NCBIfam" id="NF041728">
    <property type="entry name" value="BPSL0761_fam"/>
    <property type="match status" value="1"/>
</dbReference>
<dbReference type="AlphaFoldDB" id="A0A4V0YJL1"/>
<evidence type="ECO:0000313" key="1">
    <source>
        <dbReference type="EMBL" id="QAY84024.1"/>
    </source>
</evidence>
<evidence type="ECO:0000313" key="2">
    <source>
        <dbReference type="Proteomes" id="UP000291121"/>
    </source>
</evidence>
<organism evidence="1 2">
    <name type="scientific">Pseudomonas arsenicoxydans</name>
    <dbReference type="NCBI Taxonomy" id="702115"/>
    <lineage>
        <taxon>Bacteria</taxon>
        <taxon>Pseudomonadati</taxon>
        <taxon>Pseudomonadota</taxon>
        <taxon>Gammaproteobacteria</taxon>
        <taxon>Pseudomonadales</taxon>
        <taxon>Pseudomonadaceae</taxon>
        <taxon>Pseudomonas</taxon>
    </lineage>
</organism>
<proteinExistence type="predicted"/>
<keyword evidence="2" id="KW-1185">Reference proteome</keyword>
<dbReference type="RefSeq" id="WP_315985036.1">
    <property type="nucleotide sequence ID" value="NZ_CP024767.1"/>
</dbReference>
<accession>A0A4V0YJL1</accession>
<gene>
    <name evidence="1" type="ORF">CUN61_08505</name>
</gene>
<name>A0A4V0YJL1_9PSED</name>
<dbReference type="Proteomes" id="UP000291121">
    <property type="component" value="Chromosome"/>
</dbReference>
<dbReference type="InterPro" id="IPR049723">
    <property type="entry name" value="BPSL0761-like"/>
</dbReference>
<reference evidence="1 2" key="1">
    <citation type="submission" date="2017-11" db="EMBL/GenBank/DDBJ databases">
        <title>Genome sequence of Pseudomonas arsenicoxydans ACM1.</title>
        <authorList>
            <person name="Nascimento F.X."/>
        </authorList>
    </citation>
    <scope>NUCLEOTIDE SEQUENCE [LARGE SCALE GENOMIC DNA]</scope>
    <source>
        <strain evidence="1 2">ACM1</strain>
    </source>
</reference>
<protein>
    <submittedName>
        <fullName evidence="1">Uncharacterized protein</fullName>
    </submittedName>
</protein>
<sequence length="93" mass="10792">MTMVHERTRSVVQTEAFLRDIVRDVTLPEKMRLRAEGLLRHYPAPSYIWLAGKLEEHRRAELSRLDEKFGPLPPVLGTWLAIEPMFFDDSNSG</sequence>
<dbReference type="EMBL" id="CP024767">
    <property type="protein sequence ID" value="QAY84024.1"/>
    <property type="molecule type" value="Genomic_DNA"/>
</dbReference>